<dbReference type="Proteomes" id="UP000533598">
    <property type="component" value="Unassembled WGS sequence"/>
</dbReference>
<dbReference type="InterPro" id="IPR007061">
    <property type="entry name" value="MST-like"/>
</dbReference>
<dbReference type="RefSeq" id="WP_185002463.1">
    <property type="nucleotide sequence ID" value="NZ_BAAAUI010000042.1"/>
</dbReference>
<dbReference type="AlphaFoldDB" id="A0A7W7C8X9"/>
<accession>A0A7W7C8X9</accession>
<evidence type="ECO:0000313" key="1">
    <source>
        <dbReference type="EMBL" id="MBB4676665.1"/>
    </source>
</evidence>
<dbReference type="EMBL" id="JACHMH010000001">
    <property type="protein sequence ID" value="MBB4676665.1"/>
    <property type="molecule type" value="Genomic_DNA"/>
</dbReference>
<protein>
    <submittedName>
        <fullName evidence="1">Putative damage-inducible protein DinB</fullName>
    </submittedName>
</protein>
<gene>
    <name evidence="1" type="ORF">HNR67_002783</name>
</gene>
<name>A0A7W7C8X9_9PSEU</name>
<keyword evidence="2" id="KW-1185">Reference proteome</keyword>
<dbReference type="Gene3D" id="1.20.120.450">
    <property type="entry name" value="dinb family like domain"/>
    <property type="match status" value="1"/>
</dbReference>
<dbReference type="Pfam" id="PF04978">
    <property type="entry name" value="MST"/>
    <property type="match status" value="1"/>
</dbReference>
<dbReference type="SUPFAM" id="SSF109854">
    <property type="entry name" value="DinB/YfiT-like putative metalloenzymes"/>
    <property type="match status" value="1"/>
</dbReference>
<sequence>MTTERTQTLAMLAEARESLLITLRDLTDEQAGTRTTVSELTLGGVLRHLSTAERVLTRILLTADGVEPEGMYDMDQYKMPTDRTLDELRAEYLAAAKITDTAFATVDLDSMVLLPQNPWSPPEPQYWSARQILLHLFRETAQHAGHADIIRESLDGASTTEQLGAAAQAQPSGD</sequence>
<evidence type="ECO:0000313" key="2">
    <source>
        <dbReference type="Proteomes" id="UP000533598"/>
    </source>
</evidence>
<proteinExistence type="predicted"/>
<organism evidence="1 2">
    <name type="scientific">Crossiella cryophila</name>
    <dbReference type="NCBI Taxonomy" id="43355"/>
    <lineage>
        <taxon>Bacteria</taxon>
        <taxon>Bacillati</taxon>
        <taxon>Actinomycetota</taxon>
        <taxon>Actinomycetes</taxon>
        <taxon>Pseudonocardiales</taxon>
        <taxon>Pseudonocardiaceae</taxon>
        <taxon>Crossiella</taxon>
    </lineage>
</organism>
<comment type="caution">
    <text evidence="1">The sequence shown here is derived from an EMBL/GenBank/DDBJ whole genome shotgun (WGS) entry which is preliminary data.</text>
</comment>
<dbReference type="InterPro" id="IPR034660">
    <property type="entry name" value="DinB/YfiT-like"/>
</dbReference>
<reference evidence="1 2" key="1">
    <citation type="submission" date="2020-08" db="EMBL/GenBank/DDBJ databases">
        <title>Sequencing the genomes of 1000 actinobacteria strains.</title>
        <authorList>
            <person name="Klenk H.-P."/>
        </authorList>
    </citation>
    <scope>NUCLEOTIDE SEQUENCE [LARGE SCALE GENOMIC DNA]</scope>
    <source>
        <strain evidence="1 2">DSM 44230</strain>
    </source>
</reference>